<accession>A0ABR6KN59</accession>
<dbReference type="InterPro" id="IPR037066">
    <property type="entry name" value="Plug_dom_sf"/>
</dbReference>
<reference evidence="5 6" key="1">
    <citation type="submission" date="2020-08" db="EMBL/GenBank/DDBJ databases">
        <title>Genomic Encyclopedia of Type Strains, Phase IV (KMG-IV): sequencing the most valuable type-strain genomes for metagenomic binning, comparative biology and taxonomic classification.</title>
        <authorList>
            <person name="Goeker M."/>
        </authorList>
    </citation>
    <scope>NUCLEOTIDE SEQUENCE [LARGE SCALE GENOMIC DNA]</scope>
    <source>
        <strain evidence="5 6">DSM 102983</strain>
    </source>
</reference>
<evidence type="ECO:0000313" key="6">
    <source>
        <dbReference type="Proteomes" id="UP000533637"/>
    </source>
</evidence>
<feature type="domain" description="Outer membrane protein beta-barrel" evidence="4">
    <location>
        <begin position="531"/>
        <end position="781"/>
    </location>
</feature>
<evidence type="ECO:0000256" key="3">
    <source>
        <dbReference type="ARBA" id="ARBA00023237"/>
    </source>
</evidence>
<dbReference type="EMBL" id="JACHOC010000005">
    <property type="protein sequence ID" value="MBB4622870.1"/>
    <property type="molecule type" value="Genomic_DNA"/>
</dbReference>
<keyword evidence="6" id="KW-1185">Reference proteome</keyword>
<dbReference type="SUPFAM" id="SSF56935">
    <property type="entry name" value="Porins"/>
    <property type="match status" value="1"/>
</dbReference>
<evidence type="ECO:0000256" key="2">
    <source>
        <dbReference type="ARBA" id="ARBA00023136"/>
    </source>
</evidence>
<comment type="subcellular location">
    <subcellularLocation>
        <location evidence="1">Cell outer membrane</location>
    </subcellularLocation>
</comment>
<evidence type="ECO:0000313" key="5">
    <source>
        <dbReference type="EMBL" id="MBB4622870.1"/>
    </source>
</evidence>
<proteinExistence type="predicted"/>
<gene>
    <name evidence="5" type="ORF">GGQ57_002779</name>
</gene>
<comment type="caution">
    <text evidence="5">The sequence shown here is derived from an EMBL/GenBank/DDBJ whole genome shotgun (WGS) entry which is preliminary data.</text>
</comment>
<evidence type="ECO:0000259" key="4">
    <source>
        <dbReference type="Pfam" id="PF14905"/>
    </source>
</evidence>
<dbReference type="Pfam" id="PF14905">
    <property type="entry name" value="OMP_b-brl_3"/>
    <property type="match status" value="1"/>
</dbReference>
<protein>
    <recommendedName>
        <fullName evidence="4">Outer membrane protein beta-barrel domain-containing protein</fullName>
    </recommendedName>
</protein>
<dbReference type="SUPFAM" id="SSF49464">
    <property type="entry name" value="Carboxypeptidase regulatory domain-like"/>
    <property type="match status" value="1"/>
</dbReference>
<dbReference type="InterPro" id="IPR041700">
    <property type="entry name" value="OMP_b-brl_3"/>
</dbReference>
<dbReference type="Gene3D" id="2.170.130.10">
    <property type="entry name" value="TonB-dependent receptor, plug domain"/>
    <property type="match status" value="1"/>
</dbReference>
<dbReference type="RefSeq" id="WP_183671206.1">
    <property type="nucleotide sequence ID" value="NZ_BMPB01000005.1"/>
</dbReference>
<keyword evidence="3" id="KW-0998">Cell outer membrane</keyword>
<dbReference type="Proteomes" id="UP000533637">
    <property type="component" value="Unassembled WGS sequence"/>
</dbReference>
<organism evidence="5 6">
    <name type="scientific">Parabacteroides faecis</name>
    <dbReference type="NCBI Taxonomy" id="1217282"/>
    <lineage>
        <taxon>Bacteria</taxon>
        <taxon>Pseudomonadati</taxon>
        <taxon>Bacteroidota</taxon>
        <taxon>Bacteroidia</taxon>
        <taxon>Bacteroidales</taxon>
        <taxon>Tannerellaceae</taxon>
        <taxon>Parabacteroides</taxon>
    </lineage>
</organism>
<sequence length="851" mass="98280">MATFSQEMQLSVTNKPLNAVLGMLGIEISFDNKALSAYNISVSKTFRNPEEALCYLLNNKPFKVEKINHVYIIIPSDKQIIEKNVYTEPSGHHKQVIFTGTVSDRETGEPLTFATVSLLNANNHSLITGIVNEKGIFKLPVSESPQKIRISFLGYETITDDISPFGTNLGKFLLKMITIPLAETIVTADEVRHKIDRNSYLITSDMCRDAVNMEDLLHKIPGLYFDKITNTLSVNGSKKILLLVDGIQQPQDYIKQLSPGRIQAVEVINGPSGRFVSDDYTAIINLILNKDYRGYEIYSSNFSAISLSGLNRSEPWILNRPVAGMSYTHDKINFYTTYFHSKENQNLPVSKNLTYRGIELLSETPGNTPNDLYKRKSNTITTGINYQITPMQTISFQGDYISGKTETNLIYTMERTDITNENRRTIKNSTENATSDYTFVGTLFYQGQIGERFRLYTDFSYNYYYNDIKNKYDQNDASNYIAQDMYNEYKNHTLLNIEGKYILSPQMSINLGYSNAWRIYGSESSHGRGFLNYREYRNKVFTYMMLNFSRKFQTKIGAAIEHINSYDRDIKSNYTRILPYIQANLNINTNINVNASYSTNQHYPSLYQLSPMSLIIDTFLTQIGNPELKSAIRHNITFRVSLGDRVTITPAFDYIHDESSELYIEKGYKLYRSFSNINMREYSLQITYDQPIGKYVRFKNIVTYYLGEGLNAEIKKKPDGWLANSEISYYHPVKSFGFEIGYYRNMKKQILSQGYQMVDKDNWLISVNKSFWDKRLSLVLSYIPPISAGIRRNQLRVLDTSLYKENTCRHLESYNNMFLLKLSFRFGRGYSKFPERNSIIKNEREKKTIEF</sequence>
<dbReference type="Pfam" id="PF13715">
    <property type="entry name" value="CarbopepD_reg_2"/>
    <property type="match status" value="1"/>
</dbReference>
<keyword evidence="2" id="KW-0472">Membrane</keyword>
<dbReference type="Gene3D" id="2.40.170.20">
    <property type="entry name" value="TonB-dependent receptor, beta-barrel domain"/>
    <property type="match status" value="1"/>
</dbReference>
<evidence type="ECO:0000256" key="1">
    <source>
        <dbReference type="ARBA" id="ARBA00004442"/>
    </source>
</evidence>
<dbReference type="InterPro" id="IPR036942">
    <property type="entry name" value="Beta-barrel_TonB_sf"/>
</dbReference>
<dbReference type="InterPro" id="IPR008969">
    <property type="entry name" value="CarboxyPept-like_regulatory"/>
</dbReference>
<name>A0ABR6KN59_9BACT</name>